<protein>
    <submittedName>
        <fullName evidence="1">Uncharacterized protein</fullName>
    </submittedName>
</protein>
<dbReference type="EMBL" id="LS974617">
    <property type="protein sequence ID" value="CAG7890075.1"/>
    <property type="molecule type" value="Genomic_DNA"/>
</dbReference>
<organism evidence="1 2">
    <name type="scientific">Brassica campestris</name>
    <name type="common">Field mustard</name>
    <dbReference type="NCBI Taxonomy" id="3711"/>
    <lineage>
        <taxon>Eukaryota</taxon>
        <taxon>Viridiplantae</taxon>
        <taxon>Streptophyta</taxon>
        <taxon>Embryophyta</taxon>
        <taxon>Tracheophyta</taxon>
        <taxon>Spermatophyta</taxon>
        <taxon>Magnoliopsida</taxon>
        <taxon>eudicotyledons</taxon>
        <taxon>Gunneridae</taxon>
        <taxon>Pentapetalae</taxon>
        <taxon>rosids</taxon>
        <taxon>malvids</taxon>
        <taxon>Brassicales</taxon>
        <taxon>Brassicaceae</taxon>
        <taxon>Brassiceae</taxon>
        <taxon>Brassica</taxon>
    </lineage>
</organism>
<evidence type="ECO:0000313" key="1">
    <source>
        <dbReference type="EMBL" id="CAG7890075.1"/>
    </source>
</evidence>
<name>A0A8D9GZY3_BRACM</name>
<dbReference type="Gramene" id="A01p41510.2_BraZ1">
    <property type="protein sequence ID" value="A01p41510.2_BraZ1.CDS"/>
    <property type="gene ID" value="A01g41510.2_BraZ1"/>
</dbReference>
<reference evidence="1 2" key="1">
    <citation type="submission" date="2021-07" db="EMBL/GenBank/DDBJ databases">
        <authorList>
            <consortium name="Genoscope - CEA"/>
            <person name="William W."/>
        </authorList>
    </citation>
    <scope>NUCLEOTIDE SEQUENCE [LARGE SCALE GENOMIC DNA]</scope>
</reference>
<dbReference type="Proteomes" id="UP000694005">
    <property type="component" value="Chromosome A01"/>
</dbReference>
<accession>A0A8D9GZY3</accession>
<evidence type="ECO:0000313" key="2">
    <source>
        <dbReference type="Proteomes" id="UP000694005"/>
    </source>
</evidence>
<gene>
    <name evidence="1" type="ORF">BRAPAZ1V2_A01P41510.2</name>
</gene>
<dbReference type="AlphaFoldDB" id="A0A8D9GZY3"/>
<sequence length="63" mass="7536">MYKKNREARDKVRILYLVRKRKKQRFLRDGLKKLTLKSANVIKGVLWHTGLSQAKEEIKRKGI</sequence>
<proteinExistence type="predicted"/>